<dbReference type="AlphaFoldDB" id="A2DVJ7"/>
<keyword evidence="8" id="KW-0414">Isoprene biosynthesis</keyword>
<dbReference type="GO" id="GO:0050992">
    <property type="term" value="P:dimethylallyl diphosphate biosynthetic process"/>
    <property type="evidence" value="ECO:0007669"/>
    <property type="project" value="UniProtKB-UniPathway"/>
</dbReference>
<dbReference type="STRING" id="5722.A2DVJ7"/>
<dbReference type="OrthoDB" id="510307at2759"/>
<gene>
    <name evidence="12" type="ORF">TVAG_495540</name>
</gene>
<dbReference type="OMA" id="KAPFDNG"/>
<dbReference type="Gene3D" id="3.90.79.10">
    <property type="entry name" value="Nucleoside Triphosphate Pyrophosphohydrolase"/>
    <property type="match status" value="1"/>
</dbReference>
<evidence type="ECO:0000256" key="3">
    <source>
        <dbReference type="ARBA" id="ARBA00012057"/>
    </source>
</evidence>
<evidence type="ECO:0000256" key="2">
    <source>
        <dbReference type="ARBA" id="ARBA00007579"/>
    </source>
</evidence>
<evidence type="ECO:0000256" key="8">
    <source>
        <dbReference type="ARBA" id="ARBA00023229"/>
    </source>
</evidence>
<dbReference type="EC" id="5.3.3.2" evidence="3"/>
<dbReference type="SMR" id="A2DVJ7"/>
<dbReference type="NCBIfam" id="TIGR02150">
    <property type="entry name" value="IPP_isom_1"/>
    <property type="match status" value="1"/>
</dbReference>
<keyword evidence="6" id="KW-0460">Magnesium</keyword>
<keyword evidence="5" id="KW-0479">Metal-binding</keyword>
<name>A2DVJ7_TRIV3</name>
<evidence type="ECO:0000256" key="10">
    <source>
        <dbReference type="PIRSR" id="PIRSR018427-1"/>
    </source>
</evidence>
<proteinExistence type="inferred from homology"/>
<feature type="active site" evidence="10">
    <location>
        <position position="128"/>
    </location>
</feature>
<comment type="similarity">
    <text evidence="2">Belongs to the IPP isomerase type 1 family.</text>
</comment>
<keyword evidence="4" id="KW-0963">Cytoplasm</keyword>
<evidence type="ECO:0000313" key="13">
    <source>
        <dbReference type="Proteomes" id="UP000001542"/>
    </source>
</evidence>
<dbReference type="UniPathway" id="UPA00059">
    <property type="reaction ID" value="UER00104"/>
</dbReference>
<keyword evidence="9" id="KW-0413">Isomerase</keyword>
<dbReference type="CDD" id="cd02885">
    <property type="entry name" value="NUDIX_IPP_Isomerase"/>
    <property type="match status" value="1"/>
</dbReference>
<reference evidence="12" key="2">
    <citation type="journal article" date="2007" name="Science">
        <title>Draft genome sequence of the sexually transmitted pathogen Trichomonas vaginalis.</title>
        <authorList>
            <person name="Carlton J.M."/>
            <person name="Hirt R.P."/>
            <person name="Silva J.C."/>
            <person name="Delcher A.L."/>
            <person name="Schatz M."/>
            <person name="Zhao Q."/>
            <person name="Wortman J.R."/>
            <person name="Bidwell S.L."/>
            <person name="Alsmark U.C.M."/>
            <person name="Besteiro S."/>
            <person name="Sicheritz-Ponten T."/>
            <person name="Noel C.J."/>
            <person name="Dacks J.B."/>
            <person name="Foster P.G."/>
            <person name="Simillion C."/>
            <person name="Van de Peer Y."/>
            <person name="Miranda-Saavedra D."/>
            <person name="Barton G.J."/>
            <person name="Westrop G.D."/>
            <person name="Mueller S."/>
            <person name="Dessi D."/>
            <person name="Fiori P.L."/>
            <person name="Ren Q."/>
            <person name="Paulsen I."/>
            <person name="Zhang H."/>
            <person name="Bastida-Corcuera F.D."/>
            <person name="Simoes-Barbosa A."/>
            <person name="Brown M.T."/>
            <person name="Hayes R.D."/>
            <person name="Mukherjee M."/>
            <person name="Okumura C.Y."/>
            <person name="Schneider R."/>
            <person name="Smith A.J."/>
            <person name="Vanacova S."/>
            <person name="Villalvazo M."/>
            <person name="Haas B.J."/>
            <person name="Pertea M."/>
            <person name="Feldblyum T.V."/>
            <person name="Utterback T.R."/>
            <person name="Shu C.L."/>
            <person name="Osoegawa K."/>
            <person name="de Jong P.J."/>
            <person name="Hrdy I."/>
            <person name="Horvathova L."/>
            <person name="Zubacova Z."/>
            <person name="Dolezal P."/>
            <person name="Malik S.B."/>
            <person name="Logsdon J.M. Jr."/>
            <person name="Henze K."/>
            <person name="Gupta A."/>
            <person name="Wang C.C."/>
            <person name="Dunne R.L."/>
            <person name="Upcroft J.A."/>
            <person name="Upcroft P."/>
            <person name="White O."/>
            <person name="Salzberg S.L."/>
            <person name="Tang P."/>
            <person name="Chiu C.-H."/>
            <person name="Lee Y.-S."/>
            <person name="Embley T.M."/>
            <person name="Coombs G.H."/>
            <person name="Mottram J.C."/>
            <person name="Tachezy J."/>
            <person name="Fraser-Liggett C.M."/>
            <person name="Johnson P.J."/>
        </authorList>
    </citation>
    <scope>NUCLEOTIDE SEQUENCE [LARGE SCALE GENOMIC DNA]</scope>
    <source>
        <strain evidence="12">G3</strain>
    </source>
</reference>
<dbReference type="InterPro" id="IPR015797">
    <property type="entry name" value="NUDIX_hydrolase-like_dom_sf"/>
</dbReference>
<dbReference type="InterPro" id="IPR011876">
    <property type="entry name" value="IsopentenylPP_isomerase_typ1"/>
</dbReference>
<dbReference type="InParanoid" id="A2DVJ7"/>
<dbReference type="PIRSF" id="PIRSF018427">
    <property type="entry name" value="Isopntndiph_ism"/>
    <property type="match status" value="1"/>
</dbReference>
<dbReference type="PANTHER" id="PTHR10885:SF0">
    <property type="entry name" value="ISOPENTENYL-DIPHOSPHATE DELTA-ISOMERASE"/>
    <property type="match status" value="1"/>
</dbReference>
<dbReference type="FunCoup" id="A2DVJ7">
    <property type="interactions" value="493"/>
</dbReference>
<feature type="domain" description="Nudix hydrolase" evidence="11">
    <location>
        <begin position="40"/>
        <end position="177"/>
    </location>
</feature>
<dbReference type="PROSITE" id="PS51462">
    <property type="entry name" value="NUDIX"/>
    <property type="match status" value="1"/>
</dbReference>
<evidence type="ECO:0000256" key="7">
    <source>
        <dbReference type="ARBA" id="ARBA00023211"/>
    </source>
</evidence>
<accession>A2DVJ7</accession>
<dbReference type="GO" id="GO:0005737">
    <property type="term" value="C:cytoplasm"/>
    <property type="evidence" value="ECO:0000318"/>
    <property type="project" value="GO_Central"/>
</dbReference>
<dbReference type="FunFam" id="3.90.79.10:FF:000166">
    <property type="entry name" value="Isopentenyl-diphosphate delta-isomerase, type 1 family protein"/>
    <property type="match status" value="1"/>
</dbReference>
<dbReference type="VEuPathDB" id="TrichDB:TVAGG3_0275600"/>
<evidence type="ECO:0000256" key="4">
    <source>
        <dbReference type="ARBA" id="ARBA00022490"/>
    </source>
</evidence>
<comment type="pathway">
    <text evidence="1">Isoprenoid biosynthesis; dimethylallyl diphosphate biosynthesis; dimethylallyl diphosphate from isopentenyl diphosphate: step 1/1.</text>
</comment>
<evidence type="ECO:0000256" key="5">
    <source>
        <dbReference type="ARBA" id="ARBA00022723"/>
    </source>
</evidence>
<dbReference type="SUPFAM" id="SSF55811">
    <property type="entry name" value="Nudix"/>
    <property type="match status" value="1"/>
</dbReference>
<evidence type="ECO:0000256" key="6">
    <source>
        <dbReference type="ARBA" id="ARBA00022842"/>
    </source>
</evidence>
<keyword evidence="13" id="KW-1185">Reference proteome</keyword>
<dbReference type="InterPro" id="IPR000086">
    <property type="entry name" value="NUDIX_hydrolase_dom"/>
</dbReference>
<evidence type="ECO:0000256" key="9">
    <source>
        <dbReference type="ARBA" id="ARBA00023235"/>
    </source>
</evidence>
<dbReference type="Pfam" id="PF00293">
    <property type="entry name" value="NUDIX"/>
    <property type="match status" value="1"/>
</dbReference>
<evidence type="ECO:0000313" key="12">
    <source>
        <dbReference type="EMBL" id="EAY15539.1"/>
    </source>
</evidence>
<dbReference type="HAMAP" id="MF_00202">
    <property type="entry name" value="Idi"/>
    <property type="match status" value="1"/>
</dbReference>
<dbReference type="GO" id="GO:0009240">
    <property type="term" value="P:isopentenyl diphosphate biosynthetic process"/>
    <property type="evidence" value="ECO:0000318"/>
    <property type="project" value="GO_Central"/>
</dbReference>
<dbReference type="GO" id="GO:0004452">
    <property type="term" value="F:isopentenyl-diphosphate delta-isomerase activity"/>
    <property type="evidence" value="ECO:0000318"/>
    <property type="project" value="GO_Central"/>
</dbReference>
<dbReference type="VEuPathDB" id="TrichDB:TVAG_495540"/>
<sequence length="209" mass="24776">MSEEQNNQMKNAHVILVDKNDNVLGEVSKYKAHRTEPEPLLHRAFSLFLFDSKKRLLLQQRSANKITFPHIWVNTCCSHPEPNEYILDASVRRVNLELNIKLNEDSKLQELGSFVYKAIYENGWAEYELDHVILGYYDVEAISPNPEEVQNVKWVTKTEFEQWLNERPQELSPWLKKIWAQFLSKNWDKWCDNKHIPEQELTLLPIDLE</sequence>
<dbReference type="InterPro" id="IPR056375">
    <property type="entry name" value="Idi_bact"/>
</dbReference>
<reference evidence="12" key="1">
    <citation type="submission" date="2006-10" db="EMBL/GenBank/DDBJ databases">
        <authorList>
            <person name="Amadeo P."/>
            <person name="Zhao Q."/>
            <person name="Wortman J."/>
            <person name="Fraser-Liggett C."/>
            <person name="Carlton J."/>
        </authorList>
    </citation>
    <scope>NUCLEOTIDE SEQUENCE</scope>
    <source>
        <strain evidence="12">G3</strain>
    </source>
</reference>
<protein>
    <recommendedName>
        <fullName evidence="3">isopentenyl-diphosphate Delta-isomerase</fullName>
        <ecNumber evidence="3">5.3.3.2</ecNumber>
    </recommendedName>
</protein>
<dbReference type="KEGG" id="tva:4773542"/>
<dbReference type="NCBIfam" id="NF002995">
    <property type="entry name" value="PRK03759.1"/>
    <property type="match status" value="1"/>
</dbReference>
<dbReference type="PANTHER" id="PTHR10885">
    <property type="entry name" value="ISOPENTENYL-DIPHOSPHATE DELTA-ISOMERASE"/>
    <property type="match status" value="1"/>
</dbReference>
<dbReference type="eggNOG" id="KOG0142">
    <property type="taxonomic scope" value="Eukaryota"/>
</dbReference>
<organism evidence="12 13">
    <name type="scientific">Trichomonas vaginalis (strain ATCC PRA-98 / G3)</name>
    <dbReference type="NCBI Taxonomy" id="412133"/>
    <lineage>
        <taxon>Eukaryota</taxon>
        <taxon>Metamonada</taxon>
        <taxon>Parabasalia</taxon>
        <taxon>Trichomonadida</taxon>
        <taxon>Trichomonadidae</taxon>
        <taxon>Trichomonas</taxon>
    </lineage>
</organism>
<dbReference type="Proteomes" id="UP000001542">
    <property type="component" value="Unassembled WGS sequence"/>
</dbReference>
<dbReference type="RefSeq" id="XP_001327762.1">
    <property type="nucleotide sequence ID" value="XM_001327727.1"/>
</dbReference>
<dbReference type="GO" id="GO:0046872">
    <property type="term" value="F:metal ion binding"/>
    <property type="evidence" value="ECO:0007669"/>
    <property type="project" value="UniProtKB-KW"/>
</dbReference>
<feature type="active site" evidence="10">
    <location>
        <position position="77"/>
    </location>
</feature>
<evidence type="ECO:0000256" key="1">
    <source>
        <dbReference type="ARBA" id="ARBA00004826"/>
    </source>
</evidence>
<dbReference type="EMBL" id="DS113254">
    <property type="protein sequence ID" value="EAY15539.1"/>
    <property type="molecule type" value="Genomic_DNA"/>
</dbReference>
<evidence type="ECO:0000259" key="11">
    <source>
        <dbReference type="PROSITE" id="PS51462"/>
    </source>
</evidence>
<keyword evidence="7" id="KW-0464">Manganese</keyword>